<keyword evidence="11" id="KW-1185">Reference proteome</keyword>
<evidence type="ECO:0000313" key="11">
    <source>
        <dbReference type="Proteomes" id="UP000007599"/>
    </source>
</evidence>
<dbReference type="SMART" id="SM00388">
    <property type="entry name" value="HisKA"/>
    <property type="match status" value="1"/>
</dbReference>
<dbReference type="CDD" id="cd16922">
    <property type="entry name" value="HATPase_EvgS-ArcB-TorS-like"/>
    <property type="match status" value="1"/>
</dbReference>
<dbReference type="eggNOG" id="COG2205">
    <property type="taxonomic scope" value="Bacteria"/>
</dbReference>
<dbReference type="FunFam" id="3.30.565.10:FF:000010">
    <property type="entry name" value="Sensor histidine kinase RcsC"/>
    <property type="match status" value="1"/>
</dbReference>
<dbReference type="PROSITE" id="PS50109">
    <property type="entry name" value="HIS_KIN"/>
    <property type="match status" value="1"/>
</dbReference>
<accession>H8XU62</accession>
<dbReference type="PRINTS" id="PR00344">
    <property type="entry name" value="BCTRLSENSOR"/>
</dbReference>
<dbReference type="PROSITE" id="PS50110">
    <property type="entry name" value="RESPONSE_REGULATORY"/>
    <property type="match status" value="1"/>
</dbReference>
<dbReference type="STRING" id="1094466.KQS_04325"/>
<dbReference type="SUPFAM" id="SSF48452">
    <property type="entry name" value="TPR-like"/>
    <property type="match status" value="1"/>
</dbReference>
<dbReference type="Gene3D" id="3.40.50.2300">
    <property type="match status" value="1"/>
</dbReference>
<dbReference type="CDD" id="cd17546">
    <property type="entry name" value="REC_hyHK_CKI1_RcsC-like"/>
    <property type="match status" value="1"/>
</dbReference>
<dbReference type="SUPFAM" id="SSF47384">
    <property type="entry name" value="Homodimeric domain of signal transducing histidine kinase"/>
    <property type="match status" value="1"/>
</dbReference>
<keyword evidence="7" id="KW-0812">Transmembrane</keyword>
<dbReference type="InterPro" id="IPR005467">
    <property type="entry name" value="His_kinase_dom"/>
</dbReference>
<dbReference type="AlphaFoldDB" id="H8XU62"/>
<organism evidence="10 11">
    <name type="scientific">Flavobacterium indicum (strain DSM 17447 / CIP 109464 / GPTSA100-9)</name>
    <dbReference type="NCBI Taxonomy" id="1094466"/>
    <lineage>
        <taxon>Bacteria</taxon>
        <taxon>Pseudomonadati</taxon>
        <taxon>Bacteroidota</taxon>
        <taxon>Flavobacteriia</taxon>
        <taxon>Flavobacteriales</taxon>
        <taxon>Flavobacteriaceae</taxon>
        <taxon>Flavobacterium</taxon>
    </lineage>
</organism>
<dbReference type="RefSeq" id="WP_014387987.1">
    <property type="nucleotide sequence ID" value="NC_017025.1"/>
</dbReference>
<dbReference type="Pfam" id="PF00072">
    <property type="entry name" value="Response_reg"/>
    <property type="match status" value="1"/>
</dbReference>
<dbReference type="PANTHER" id="PTHR43047:SF64">
    <property type="entry name" value="HISTIDINE KINASE CONTAINING CHEY-HOMOLOGOUS RECEIVER DOMAIN AND PAS DOMAIN-RELATED"/>
    <property type="match status" value="1"/>
</dbReference>
<feature type="domain" description="Response regulatory" evidence="9">
    <location>
        <begin position="611"/>
        <end position="727"/>
    </location>
</feature>
<dbReference type="InterPro" id="IPR011006">
    <property type="entry name" value="CheY-like_superfamily"/>
</dbReference>
<evidence type="ECO:0000313" key="10">
    <source>
        <dbReference type="EMBL" id="CCG52845.1"/>
    </source>
</evidence>
<dbReference type="GO" id="GO:0000155">
    <property type="term" value="F:phosphorelay sensor kinase activity"/>
    <property type="evidence" value="ECO:0007669"/>
    <property type="project" value="InterPro"/>
</dbReference>
<feature type="domain" description="Histidine kinase" evidence="8">
    <location>
        <begin position="369"/>
        <end position="589"/>
    </location>
</feature>
<dbReference type="EC" id="2.7.13.3" evidence="2"/>
<evidence type="ECO:0000256" key="1">
    <source>
        <dbReference type="ARBA" id="ARBA00000085"/>
    </source>
</evidence>
<keyword evidence="4 10" id="KW-0808">Transferase</keyword>
<dbReference type="InterPro" id="IPR011990">
    <property type="entry name" value="TPR-like_helical_dom_sf"/>
</dbReference>
<feature type="transmembrane region" description="Helical" evidence="7">
    <location>
        <begin position="310"/>
        <end position="333"/>
    </location>
</feature>
<evidence type="ECO:0000259" key="9">
    <source>
        <dbReference type="PROSITE" id="PS50110"/>
    </source>
</evidence>
<keyword evidence="7" id="KW-1133">Transmembrane helix</keyword>
<evidence type="ECO:0000256" key="4">
    <source>
        <dbReference type="ARBA" id="ARBA00022679"/>
    </source>
</evidence>
<dbReference type="SUPFAM" id="SSF55874">
    <property type="entry name" value="ATPase domain of HSP90 chaperone/DNA topoisomerase II/histidine kinase"/>
    <property type="match status" value="1"/>
</dbReference>
<dbReference type="Gene3D" id="1.10.287.130">
    <property type="match status" value="1"/>
</dbReference>
<protein>
    <recommendedName>
        <fullName evidence="2">histidine kinase</fullName>
        <ecNumber evidence="2">2.7.13.3</ecNumber>
    </recommendedName>
</protein>
<dbReference type="Pfam" id="PF02518">
    <property type="entry name" value="HATPase_c"/>
    <property type="match status" value="1"/>
</dbReference>
<feature type="modified residue" description="4-aspartylphosphate" evidence="6">
    <location>
        <position position="660"/>
    </location>
</feature>
<dbReference type="SMART" id="SM00448">
    <property type="entry name" value="REC"/>
    <property type="match status" value="1"/>
</dbReference>
<dbReference type="InterPro" id="IPR003661">
    <property type="entry name" value="HisK_dim/P_dom"/>
</dbReference>
<dbReference type="KEGG" id="fin:KQS_04325"/>
<dbReference type="Proteomes" id="UP000007599">
    <property type="component" value="Chromosome I"/>
</dbReference>
<dbReference type="Gene3D" id="1.25.40.10">
    <property type="entry name" value="Tetratricopeptide repeat domain"/>
    <property type="match status" value="1"/>
</dbReference>
<evidence type="ECO:0000256" key="2">
    <source>
        <dbReference type="ARBA" id="ARBA00012438"/>
    </source>
</evidence>
<sequence>MKKSKLIVFLLFVLQIVFSQGISDKDKLARTLYTKALKNLNDFKCSESLYYSQKLLDYSLQKNRPALAAVAYNIIGLNFEEFGDLKKSAQYYNSGLKYANIAKNDTLRNYIYNNMGNLYYFKFKDAIKGLYFYKKCYEISKRVDTPIDVAFSEINLADVYLELKQYQEAFNFLTLVQQKIQPTDYEIGMSFYSLMGNYYEMNHDFKKAEYYYLKCINDFKYLNLAIHKAHQSDIYLLVSKFYEKKNDAVKSLNYLKKHDSLQDILFNQERKFEFRKAGGDLEALENKLKVQQIETDKKIQEQKISEARRFTTIVLIFLAILIVFLIFIFKGYVNYKELNSKLFENNEQLKLAQEKTEEATKLKSQFLSNVSHELRTPLYGVIGMAQILESEHKEIKDSPYFNALKFSSNYLLTLINDVLNVYKIEDNDIEFNYELIDIRKEINHINDSMNVIAKSNCNELIVSISEDFPKYIKTDLTRFSQILINLVSNALKFTHHGKVEIKLDLIEKNTNQCIQLQVIDNGIGIPKEFLDKIFEKFVQVDVHLQEQYKGTGLGLSIVKRLVDLFKGSISLTSEINKGSNFTILLPYLNIDSNLELHQLSNYHLDHLKPLKILVAEDNKINQMVTKKLLEKNHHYCKIVENGIEAVNCATNEKFDLILMDINMPELNGIDATTKLRALGITIPIIALTASDKENILKDIKDNSNGLTDVLVKPFEYHDLQLIISKYIN</sequence>
<dbReference type="InterPro" id="IPR003594">
    <property type="entry name" value="HATPase_dom"/>
</dbReference>
<proteinExistence type="predicted"/>
<dbReference type="InterPro" id="IPR001789">
    <property type="entry name" value="Sig_transdc_resp-reg_receiver"/>
</dbReference>
<keyword evidence="3 6" id="KW-0597">Phosphoprotein</keyword>
<evidence type="ECO:0000259" key="8">
    <source>
        <dbReference type="PROSITE" id="PS50109"/>
    </source>
</evidence>
<reference evidence="11" key="2">
    <citation type="submission" date="2012-03" db="EMBL/GenBank/DDBJ databases">
        <title>Complete genome sequence of Flavobacterium indicum GPTSA100-9T, isolated from warm spring water.</title>
        <authorList>
            <person name="Barbier P."/>
            <person name="Houel A."/>
            <person name="Loux V."/>
            <person name="Poulain J."/>
            <person name="Bernardet J.-F."/>
            <person name="Touchon M."/>
            <person name="Duchaud E."/>
        </authorList>
    </citation>
    <scope>NUCLEOTIDE SEQUENCE [LARGE SCALE GENOMIC DNA]</scope>
    <source>
        <strain evidence="11">DSM 17447 / CIP 109464 / GPTSA100-9</strain>
    </source>
</reference>
<keyword evidence="5 10" id="KW-0418">Kinase</keyword>
<evidence type="ECO:0000256" key="6">
    <source>
        <dbReference type="PROSITE-ProRule" id="PRU00169"/>
    </source>
</evidence>
<gene>
    <name evidence="10" type="ordered locus">KQS_04325</name>
</gene>
<keyword evidence="7" id="KW-0472">Membrane</keyword>
<dbReference type="PANTHER" id="PTHR43047">
    <property type="entry name" value="TWO-COMPONENT HISTIDINE PROTEIN KINASE"/>
    <property type="match status" value="1"/>
</dbReference>
<dbReference type="PATRIC" id="fig|1094466.5.peg.849"/>
<dbReference type="InterPro" id="IPR036097">
    <property type="entry name" value="HisK_dim/P_sf"/>
</dbReference>
<evidence type="ECO:0000256" key="7">
    <source>
        <dbReference type="SAM" id="Phobius"/>
    </source>
</evidence>
<evidence type="ECO:0000256" key="5">
    <source>
        <dbReference type="ARBA" id="ARBA00022777"/>
    </source>
</evidence>
<evidence type="ECO:0000256" key="3">
    <source>
        <dbReference type="ARBA" id="ARBA00022553"/>
    </source>
</evidence>
<dbReference type="SMART" id="SM00387">
    <property type="entry name" value="HATPase_c"/>
    <property type="match status" value="1"/>
</dbReference>
<name>H8XU62_FLAIG</name>
<dbReference type="CDD" id="cd00082">
    <property type="entry name" value="HisKA"/>
    <property type="match status" value="1"/>
</dbReference>
<dbReference type="SUPFAM" id="SSF52172">
    <property type="entry name" value="CheY-like"/>
    <property type="match status" value="1"/>
</dbReference>
<dbReference type="Pfam" id="PF00512">
    <property type="entry name" value="HisKA"/>
    <property type="match status" value="1"/>
</dbReference>
<dbReference type="Gene3D" id="3.30.565.10">
    <property type="entry name" value="Histidine kinase-like ATPase, C-terminal domain"/>
    <property type="match status" value="1"/>
</dbReference>
<dbReference type="InterPro" id="IPR004358">
    <property type="entry name" value="Sig_transdc_His_kin-like_C"/>
</dbReference>
<dbReference type="InterPro" id="IPR036890">
    <property type="entry name" value="HATPase_C_sf"/>
</dbReference>
<comment type="catalytic activity">
    <reaction evidence="1">
        <text>ATP + protein L-histidine = ADP + protein N-phospho-L-histidine.</text>
        <dbReference type="EC" id="2.7.13.3"/>
    </reaction>
</comment>
<dbReference type="HOGENOM" id="CLU_000445_114_15_10"/>
<dbReference type="OrthoDB" id="4457677at2"/>
<dbReference type="EMBL" id="HE774682">
    <property type="protein sequence ID" value="CCG52845.1"/>
    <property type="molecule type" value="Genomic_DNA"/>
</dbReference>
<reference evidence="10 11" key="1">
    <citation type="journal article" date="2012" name="J. Bacteriol.">
        <title>Complete Genome Sequence of Flavobacterium indicum GPSTA100-9T, Isolated from Warm Spring Water.</title>
        <authorList>
            <person name="Barbier P."/>
            <person name="Houel A."/>
            <person name="Loux V."/>
            <person name="Poulain J."/>
            <person name="Bernardet J.F."/>
            <person name="Touchon M."/>
            <person name="Duchaud E."/>
        </authorList>
    </citation>
    <scope>NUCLEOTIDE SEQUENCE [LARGE SCALE GENOMIC DNA]</scope>
    <source>
        <strain evidence="11">DSM 17447 / CIP 109464 / GPTSA100-9</strain>
    </source>
</reference>